<dbReference type="eggNOG" id="COG0515">
    <property type="taxonomic scope" value="Bacteria"/>
</dbReference>
<sequence>MGGDVRSGSVAYPQSPPAGGPYNALWQTCGVYTGPVYDEYAVHSLARGAVWLTYRPGLDAAEVAKLGALLAAPEGGQASPALLSPRENLSAPIVATAWNAQIGAQTADDPRLKRFVRDYAAQKTAPEAGAPCTGGYGGTR</sequence>
<evidence type="ECO:0000313" key="2">
    <source>
        <dbReference type="Proteomes" id="UP000007575"/>
    </source>
</evidence>
<dbReference type="Proteomes" id="UP000007575">
    <property type="component" value="Chromosome"/>
</dbReference>
<dbReference type="KEGG" id="dgo:DGo_CA0007"/>
<gene>
    <name evidence="1" type="ordered locus">DGo_CA0007</name>
</gene>
<dbReference type="PATRIC" id="fig|745776.4.peg.8"/>
<evidence type="ECO:0008006" key="3">
    <source>
        <dbReference type="Google" id="ProtNLM"/>
    </source>
</evidence>
<dbReference type="HOGENOM" id="CLU_069355_1_1_0"/>
<accession>H8GS39</accession>
<dbReference type="STRING" id="745776.DGo_CA0007"/>
<dbReference type="EMBL" id="CP002191">
    <property type="protein sequence ID" value="AFD23934.1"/>
    <property type="molecule type" value="Genomic_DNA"/>
</dbReference>
<protein>
    <recommendedName>
        <fullName evidence="3">DUF3105 domain-containing protein</fullName>
    </recommendedName>
</protein>
<dbReference type="InterPro" id="IPR021454">
    <property type="entry name" value="DUF3105"/>
</dbReference>
<proteinExistence type="predicted"/>
<dbReference type="AlphaFoldDB" id="H8GS39"/>
<name>H8GS39_DEIGI</name>
<reference evidence="1 2" key="1">
    <citation type="journal article" date="2012" name="PLoS ONE">
        <title>Genome sequence and transcriptome analysis of the radioresistant bacterium Deinococcus gobiensis: insights into the extreme environmental adaptations.</title>
        <authorList>
            <person name="Yuan M."/>
            <person name="Chen M."/>
            <person name="Zhang W."/>
            <person name="Lu W."/>
            <person name="Wang J."/>
            <person name="Yang M."/>
            <person name="Zhao P."/>
            <person name="Tang R."/>
            <person name="Li X."/>
            <person name="Hao Y."/>
            <person name="Zhou Z."/>
            <person name="Zhan Y."/>
            <person name="Yu H."/>
            <person name="Teng C."/>
            <person name="Yan Y."/>
            <person name="Ping S."/>
            <person name="Wang Y."/>
            <person name="Lin M."/>
        </authorList>
    </citation>
    <scope>NUCLEOTIDE SEQUENCE [LARGE SCALE GENOMIC DNA]</scope>
    <source>
        <strain evidence="1 2">I-0</strain>
    </source>
</reference>
<dbReference type="Pfam" id="PF11303">
    <property type="entry name" value="DUF3105"/>
    <property type="match status" value="1"/>
</dbReference>
<keyword evidence="2" id="KW-1185">Reference proteome</keyword>
<organism evidence="1 2">
    <name type="scientific">Deinococcus gobiensis (strain DSM 21396 / JCM 16679 / CGMCC 1.7299 / I-0)</name>
    <dbReference type="NCBI Taxonomy" id="745776"/>
    <lineage>
        <taxon>Bacteria</taxon>
        <taxon>Thermotogati</taxon>
        <taxon>Deinococcota</taxon>
        <taxon>Deinococci</taxon>
        <taxon>Deinococcales</taxon>
        <taxon>Deinococcaceae</taxon>
        <taxon>Deinococcus</taxon>
    </lineage>
</organism>
<evidence type="ECO:0000313" key="1">
    <source>
        <dbReference type="EMBL" id="AFD23934.1"/>
    </source>
</evidence>